<dbReference type="InterPro" id="IPR009061">
    <property type="entry name" value="DNA-bd_dom_put_sf"/>
</dbReference>
<dbReference type="PANTHER" id="PTHR34585">
    <property type="match status" value="1"/>
</dbReference>
<keyword evidence="2" id="KW-1185">Reference proteome</keyword>
<dbReference type="EMBL" id="WWEO01000030">
    <property type="protein sequence ID" value="NCD67880.1"/>
    <property type="molecule type" value="Genomic_DNA"/>
</dbReference>
<dbReference type="GO" id="GO:0003677">
    <property type="term" value="F:DNA binding"/>
    <property type="evidence" value="ECO:0007669"/>
    <property type="project" value="UniProtKB-KW"/>
</dbReference>
<evidence type="ECO:0000313" key="2">
    <source>
        <dbReference type="Proteomes" id="UP000638732"/>
    </source>
</evidence>
<protein>
    <submittedName>
        <fullName evidence="1">DNA-binding protein</fullName>
    </submittedName>
</protein>
<proteinExistence type="predicted"/>
<dbReference type="Proteomes" id="UP000638732">
    <property type="component" value="Unassembled WGS sequence"/>
</dbReference>
<organism evidence="1 2">
    <name type="scientific">Mucilaginibacter agri</name>
    <dbReference type="NCBI Taxonomy" id="2695265"/>
    <lineage>
        <taxon>Bacteria</taxon>
        <taxon>Pseudomonadati</taxon>
        <taxon>Bacteroidota</taxon>
        <taxon>Sphingobacteriia</taxon>
        <taxon>Sphingobacteriales</taxon>
        <taxon>Sphingobacteriaceae</taxon>
        <taxon>Mucilaginibacter</taxon>
    </lineage>
</organism>
<dbReference type="SUPFAM" id="SSF46955">
    <property type="entry name" value="Putative DNA-binding domain"/>
    <property type="match status" value="1"/>
</dbReference>
<dbReference type="PANTHER" id="PTHR34585:SF22">
    <property type="entry name" value="HELIX-TURN-HELIX DOMAIN-CONTAINING PROTEIN"/>
    <property type="match status" value="1"/>
</dbReference>
<reference evidence="1" key="2">
    <citation type="submission" date="2020-10" db="EMBL/GenBank/DDBJ databases">
        <title>Mucilaginibacter sp. nov., isolated from soil.</title>
        <authorList>
            <person name="Jeon C.O."/>
        </authorList>
    </citation>
    <scope>NUCLEOTIDE SEQUENCE</scope>
    <source>
        <strain evidence="1">R11</strain>
    </source>
</reference>
<gene>
    <name evidence="1" type="ORF">GSY63_00755</name>
</gene>
<name>A0A965ZBX9_9SPHI</name>
<dbReference type="RefSeq" id="WP_166583907.1">
    <property type="nucleotide sequence ID" value="NZ_WWEO01000030.1"/>
</dbReference>
<reference evidence="1" key="1">
    <citation type="submission" date="2020-01" db="EMBL/GenBank/DDBJ databases">
        <authorList>
            <person name="Seo Y.L."/>
        </authorList>
    </citation>
    <scope>NUCLEOTIDE SEQUENCE</scope>
    <source>
        <strain evidence="1">R11</strain>
    </source>
</reference>
<dbReference type="AlphaFoldDB" id="A0A965ZBX9"/>
<evidence type="ECO:0000313" key="1">
    <source>
        <dbReference type="EMBL" id="NCD67880.1"/>
    </source>
</evidence>
<sequence length="95" mass="10930">MTPDELLTKKDLERFKTELFELLKPMVEGGRLVQQKWLRSKDVRDMLGVSHGTLMNFRISGALKFKKVGGIFFYAADDIQKMLSNPEKKSPNRKG</sequence>
<accession>A0A965ZBX9</accession>
<comment type="caution">
    <text evidence="1">The sequence shown here is derived from an EMBL/GenBank/DDBJ whole genome shotgun (WGS) entry which is preliminary data.</text>
</comment>
<keyword evidence="1" id="KW-0238">DNA-binding</keyword>